<organism evidence="1 2">
    <name type="scientific">Aspergillus saccharolyticus JOP 1030-1</name>
    <dbReference type="NCBI Taxonomy" id="1450539"/>
    <lineage>
        <taxon>Eukaryota</taxon>
        <taxon>Fungi</taxon>
        <taxon>Dikarya</taxon>
        <taxon>Ascomycota</taxon>
        <taxon>Pezizomycotina</taxon>
        <taxon>Eurotiomycetes</taxon>
        <taxon>Eurotiomycetidae</taxon>
        <taxon>Eurotiales</taxon>
        <taxon>Aspergillaceae</taxon>
        <taxon>Aspergillus</taxon>
        <taxon>Aspergillus subgen. Circumdati</taxon>
    </lineage>
</organism>
<dbReference type="AlphaFoldDB" id="A0A318Z9H1"/>
<dbReference type="RefSeq" id="XP_025429049.1">
    <property type="nucleotide sequence ID" value="XM_025575534.1"/>
</dbReference>
<name>A0A318Z9H1_9EURO</name>
<reference evidence="1 2" key="1">
    <citation type="submission" date="2016-12" db="EMBL/GenBank/DDBJ databases">
        <title>The genomes of Aspergillus section Nigri reveals drivers in fungal speciation.</title>
        <authorList>
            <consortium name="DOE Joint Genome Institute"/>
            <person name="Vesth T.C."/>
            <person name="Nybo J."/>
            <person name="Theobald S."/>
            <person name="Brandl J."/>
            <person name="Frisvad J.C."/>
            <person name="Nielsen K.F."/>
            <person name="Lyhne E.K."/>
            <person name="Kogle M.E."/>
            <person name="Kuo A."/>
            <person name="Riley R."/>
            <person name="Clum A."/>
            <person name="Nolan M."/>
            <person name="Lipzen A."/>
            <person name="Salamov A."/>
            <person name="Henrissat B."/>
            <person name="Wiebenga A."/>
            <person name="De Vries R.P."/>
            <person name="Grigoriev I.V."/>
            <person name="Mortensen U.H."/>
            <person name="Andersen M.R."/>
            <person name="Baker S.E."/>
        </authorList>
    </citation>
    <scope>NUCLEOTIDE SEQUENCE [LARGE SCALE GENOMIC DNA]</scope>
    <source>
        <strain evidence="1 2">JOP 1030-1</strain>
    </source>
</reference>
<dbReference type="Proteomes" id="UP000248349">
    <property type="component" value="Unassembled WGS sequence"/>
</dbReference>
<dbReference type="EMBL" id="KZ821246">
    <property type="protein sequence ID" value="PYH43067.1"/>
    <property type="molecule type" value="Genomic_DNA"/>
</dbReference>
<evidence type="ECO:0000313" key="2">
    <source>
        <dbReference type="Proteomes" id="UP000248349"/>
    </source>
</evidence>
<sequence>MRNPLSETGRPPPGRLSNLLDPDRLVGHLLSPNSKKKVRVWRLGNPILRIACLLALLAPWGLEFRAEKANVRSKKKKKTRKKISLR</sequence>
<evidence type="ECO:0000313" key="1">
    <source>
        <dbReference type="EMBL" id="PYH43067.1"/>
    </source>
</evidence>
<gene>
    <name evidence="1" type="ORF">BP01DRAFT_358848</name>
</gene>
<accession>A0A318Z9H1</accession>
<proteinExistence type="predicted"/>
<keyword evidence="2" id="KW-1185">Reference proteome</keyword>
<dbReference type="GeneID" id="37076762"/>
<protein>
    <submittedName>
        <fullName evidence="1">Uncharacterized protein</fullName>
    </submittedName>
</protein>